<keyword evidence="7" id="KW-1185">Reference proteome</keyword>
<dbReference type="PANTHER" id="PTHR21600">
    <property type="entry name" value="MITOCHONDRIAL RNA PSEUDOURIDINE SYNTHASE"/>
    <property type="match status" value="1"/>
</dbReference>
<sequence>MLFSFEYVVPAATTVKKFLAMQGVSHRLFAKVTSARLIWRNGEPVRNAPLKAGDRIKFSLPAESGLKPSHKALAVVFEDDNWLVINKPAGLTSVPGPSSPDDSVVNRAAGYLVTQGYDGPQPAAITRLDRDTVGLVLVAKHSFAQGRLDQLGVNQTIDKRYRAVISGHLTQQSGIIDLPLGLAVDGVHREVQLQGQQAQTQYRVIAENSEFSLLEIKLLTGRTHQIRAHFAHLGHPLVGDTLYGGETTVLTTQALQAYYLSFTDPFSGMTREFDLPLPDEFRQFMSEGPGSMSK</sequence>
<dbReference type="GO" id="GO:0140098">
    <property type="term" value="F:catalytic activity, acting on RNA"/>
    <property type="evidence" value="ECO:0007669"/>
    <property type="project" value="UniProtKB-ARBA"/>
</dbReference>
<dbReference type="CDD" id="cd02869">
    <property type="entry name" value="PseudoU_synth_RluA_like"/>
    <property type="match status" value="1"/>
</dbReference>
<evidence type="ECO:0000313" key="6">
    <source>
        <dbReference type="EMBL" id="KRM72248.1"/>
    </source>
</evidence>
<dbReference type="EC" id="5.4.99.-" evidence="4"/>
<evidence type="ECO:0000259" key="5">
    <source>
        <dbReference type="Pfam" id="PF00849"/>
    </source>
</evidence>
<feature type="active site" evidence="3">
    <location>
        <position position="129"/>
    </location>
</feature>
<gene>
    <name evidence="6" type="ORF">FC34_GL001233</name>
</gene>
<dbReference type="Proteomes" id="UP000051672">
    <property type="component" value="Unassembled WGS sequence"/>
</dbReference>
<evidence type="ECO:0000256" key="3">
    <source>
        <dbReference type="PIRSR" id="PIRSR606225-1"/>
    </source>
</evidence>
<proteinExistence type="inferred from homology"/>
<dbReference type="SUPFAM" id="SSF55120">
    <property type="entry name" value="Pseudouridine synthase"/>
    <property type="match status" value="1"/>
</dbReference>
<reference evidence="6 7" key="1">
    <citation type="journal article" date="2015" name="Genome Announc.">
        <title>Expanding the biotechnology potential of lactobacilli through comparative genomics of 213 strains and associated genera.</title>
        <authorList>
            <person name="Sun Z."/>
            <person name="Harris H.M."/>
            <person name="McCann A."/>
            <person name="Guo C."/>
            <person name="Argimon S."/>
            <person name="Zhang W."/>
            <person name="Yang X."/>
            <person name="Jeffery I.B."/>
            <person name="Cooney J.C."/>
            <person name="Kagawa T.F."/>
            <person name="Liu W."/>
            <person name="Song Y."/>
            <person name="Salvetti E."/>
            <person name="Wrobel A."/>
            <person name="Rasinkangas P."/>
            <person name="Parkhill J."/>
            <person name="Rea M.C."/>
            <person name="O'Sullivan O."/>
            <person name="Ritari J."/>
            <person name="Douillard F.P."/>
            <person name="Paul Ross R."/>
            <person name="Yang R."/>
            <person name="Briner A.E."/>
            <person name="Felis G.E."/>
            <person name="de Vos W.M."/>
            <person name="Barrangou R."/>
            <person name="Klaenhammer T.R."/>
            <person name="Caufield P.W."/>
            <person name="Cui Y."/>
            <person name="Zhang H."/>
            <person name="O'Toole P.W."/>
        </authorList>
    </citation>
    <scope>NUCLEOTIDE SEQUENCE [LARGE SCALE GENOMIC DNA]</scope>
    <source>
        <strain evidence="6 7">DSM 23927</strain>
    </source>
</reference>
<dbReference type="InterPro" id="IPR050188">
    <property type="entry name" value="RluA_PseudoU_synthase"/>
</dbReference>
<feature type="domain" description="Pseudouridine synthase RsuA/RluA-like" evidence="5">
    <location>
        <begin position="81"/>
        <end position="232"/>
    </location>
</feature>
<name>A0A0R2AXX9_9LACO</name>
<dbReference type="STRING" id="1423727.FC34_GL001233"/>
<dbReference type="InterPro" id="IPR006145">
    <property type="entry name" value="PsdUridine_synth_RsuA/RluA"/>
</dbReference>
<dbReference type="EMBL" id="AYZQ01000002">
    <property type="protein sequence ID" value="KRM72248.1"/>
    <property type="molecule type" value="Genomic_DNA"/>
</dbReference>
<comment type="function">
    <text evidence="4">Responsible for synthesis of pseudouridine from uracil.</text>
</comment>
<dbReference type="GO" id="GO:0009982">
    <property type="term" value="F:pseudouridine synthase activity"/>
    <property type="evidence" value="ECO:0007669"/>
    <property type="project" value="InterPro"/>
</dbReference>
<evidence type="ECO:0000256" key="2">
    <source>
        <dbReference type="ARBA" id="ARBA00010876"/>
    </source>
</evidence>
<evidence type="ECO:0000256" key="1">
    <source>
        <dbReference type="ARBA" id="ARBA00000073"/>
    </source>
</evidence>
<dbReference type="NCBIfam" id="TIGR00005">
    <property type="entry name" value="rluA_subfam"/>
    <property type="match status" value="1"/>
</dbReference>
<dbReference type="PATRIC" id="fig|1423727.3.peg.1253"/>
<comment type="catalytic activity">
    <reaction evidence="1 4">
        <text>a uridine in RNA = a pseudouridine in RNA</text>
        <dbReference type="Rhea" id="RHEA:48348"/>
        <dbReference type="Rhea" id="RHEA-COMP:12068"/>
        <dbReference type="Rhea" id="RHEA-COMP:12069"/>
        <dbReference type="ChEBI" id="CHEBI:65314"/>
        <dbReference type="ChEBI" id="CHEBI:65315"/>
    </reaction>
</comment>
<comment type="caution">
    <text evidence="6">The sequence shown here is derived from an EMBL/GenBank/DDBJ whole genome shotgun (WGS) entry which is preliminary data.</text>
</comment>
<evidence type="ECO:0000313" key="7">
    <source>
        <dbReference type="Proteomes" id="UP000051672"/>
    </source>
</evidence>
<dbReference type="GO" id="GO:0003723">
    <property type="term" value="F:RNA binding"/>
    <property type="evidence" value="ECO:0007669"/>
    <property type="project" value="InterPro"/>
</dbReference>
<dbReference type="Pfam" id="PF00849">
    <property type="entry name" value="PseudoU_synth_2"/>
    <property type="match status" value="1"/>
</dbReference>
<dbReference type="InterPro" id="IPR006225">
    <property type="entry name" value="PsdUridine_synth_RluC/D"/>
</dbReference>
<dbReference type="OrthoDB" id="9807829at2"/>
<evidence type="ECO:0000256" key="4">
    <source>
        <dbReference type="RuleBase" id="RU362028"/>
    </source>
</evidence>
<dbReference type="GO" id="GO:0000455">
    <property type="term" value="P:enzyme-directed rRNA pseudouridine synthesis"/>
    <property type="evidence" value="ECO:0007669"/>
    <property type="project" value="TreeGrafter"/>
</dbReference>
<comment type="similarity">
    <text evidence="2 4">Belongs to the pseudouridine synthase RluA family.</text>
</comment>
<dbReference type="AlphaFoldDB" id="A0A0R2AXX9"/>
<organism evidence="6 7">
    <name type="scientific">Lacticaseibacillus brantae DSM 23927</name>
    <dbReference type="NCBI Taxonomy" id="1423727"/>
    <lineage>
        <taxon>Bacteria</taxon>
        <taxon>Bacillati</taxon>
        <taxon>Bacillota</taxon>
        <taxon>Bacilli</taxon>
        <taxon>Lactobacillales</taxon>
        <taxon>Lactobacillaceae</taxon>
        <taxon>Lacticaseibacillus</taxon>
    </lineage>
</organism>
<dbReference type="Gene3D" id="3.30.2350.10">
    <property type="entry name" value="Pseudouridine synthase"/>
    <property type="match status" value="1"/>
</dbReference>
<dbReference type="RefSeq" id="WP_057894510.1">
    <property type="nucleotide sequence ID" value="NZ_AYZQ01000002.1"/>
</dbReference>
<dbReference type="InterPro" id="IPR020103">
    <property type="entry name" value="PsdUridine_synth_cat_dom_sf"/>
</dbReference>
<keyword evidence="4" id="KW-0413">Isomerase</keyword>
<accession>A0A0R2AXX9</accession>
<protein>
    <recommendedName>
        <fullName evidence="4">Pseudouridine synthase</fullName>
        <ecNumber evidence="4">5.4.99.-</ecNumber>
    </recommendedName>
</protein>
<dbReference type="PANTHER" id="PTHR21600:SF35">
    <property type="entry name" value="PSEUDOURIDINE SYNTHASE"/>
    <property type="match status" value="1"/>
</dbReference>